<gene>
    <name evidence="2" type="ORF">SAMN02745193_00607</name>
</gene>
<dbReference type="AlphaFoldDB" id="A0A1M7RYB6"/>
<accession>A0A1M7RYB6</accession>
<dbReference type="Proteomes" id="UP000184391">
    <property type="component" value="Unassembled WGS sequence"/>
</dbReference>
<dbReference type="OrthoDB" id="5396182at2"/>
<name>A0A1M7RYB6_9SPHN</name>
<dbReference type="InterPro" id="IPR021279">
    <property type="entry name" value="DUF2721"/>
</dbReference>
<keyword evidence="3" id="KW-1185">Reference proteome</keyword>
<feature type="transmembrane region" description="Helical" evidence="1">
    <location>
        <begin position="30"/>
        <end position="51"/>
    </location>
</feature>
<evidence type="ECO:0000256" key="1">
    <source>
        <dbReference type="SAM" id="Phobius"/>
    </source>
</evidence>
<feature type="transmembrane region" description="Helical" evidence="1">
    <location>
        <begin position="126"/>
        <end position="148"/>
    </location>
</feature>
<feature type="transmembrane region" description="Helical" evidence="1">
    <location>
        <begin position="96"/>
        <end position="120"/>
    </location>
</feature>
<keyword evidence="1" id="KW-0472">Membrane</keyword>
<evidence type="ECO:0000313" key="2">
    <source>
        <dbReference type="EMBL" id="SHN51146.1"/>
    </source>
</evidence>
<dbReference type="EMBL" id="FRDF01000003">
    <property type="protein sequence ID" value="SHN51146.1"/>
    <property type="molecule type" value="Genomic_DNA"/>
</dbReference>
<reference evidence="3" key="1">
    <citation type="submission" date="2016-12" db="EMBL/GenBank/DDBJ databases">
        <authorList>
            <person name="Varghese N."/>
            <person name="Submissions S."/>
        </authorList>
    </citation>
    <scope>NUCLEOTIDE SEQUENCE [LARGE SCALE GENOMIC DNA]</scope>
    <source>
        <strain evidence="3">DSM 11032</strain>
    </source>
</reference>
<protein>
    <recommendedName>
        <fullName evidence="4">GTP-binding protein</fullName>
    </recommendedName>
</protein>
<keyword evidence="1" id="KW-0812">Transmembrane</keyword>
<proteinExistence type="predicted"/>
<dbReference type="Pfam" id="PF11026">
    <property type="entry name" value="DUF2721"/>
    <property type="match status" value="1"/>
</dbReference>
<evidence type="ECO:0008006" key="4">
    <source>
        <dbReference type="Google" id="ProtNLM"/>
    </source>
</evidence>
<organism evidence="2 3">
    <name type="scientific">Erythrobacter sanguineus</name>
    <dbReference type="NCBI Taxonomy" id="198312"/>
    <lineage>
        <taxon>Bacteria</taxon>
        <taxon>Pseudomonadati</taxon>
        <taxon>Pseudomonadota</taxon>
        <taxon>Alphaproteobacteria</taxon>
        <taxon>Sphingomonadales</taxon>
        <taxon>Erythrobacteraceae</taxon>
        <taxon>Erythrobacter/Porphyrobacter group</taxon>
        <taxon>Erythrobacter</taxon>
    </lineage>
</organism>
<dbReference type="RefSeq" id="WP_072673187.1">
    <property type="nucleotide sequence ID" value="NZ_FRDF01000003.1"/>
</dbReference>
<evidence type="ECO:0000313" key="3">
    <source>
        <dbReference type="Proteomes" id="UP000184391"/>
    </source>
</evidence>
<sequence>MFDLLSAATSPAFAFEILERTASTPRVQQVVQLSLAPAFLLSGIGAIMNVIMSRMIWIAQRIEKIEDARARDGQPEDWRAAEHGWLQQRRKLAQGAILFSTASAVIISAVIGLLFISAYITAQIGTLIALLWVLTMVLLVTGLAYFLLETRLAARGHRAKAHETGEA</sequence>
<keyword evidence="1" id="KW-1133">Transmembrane helix</keyword>
<dbReference type="STRING" id="198312.SAMN02745193_00607"/>